<evidence type="ECO:0000313" key="1">
    <source>
        <dbReference type="EMBL" id="OTN76744.1"/>
    </source>
</evidence>
<name>A0A242A6U4_9ENTE</name>
<keyword evidence="2" id="KW-1185">Reference proteome</keyword>
<dbReference type="OrthoDB" id="2188059at2"/>
<evidence type="ECO:0000313" key="2">
    <source>
        <dbReference type="Proteomes" id="UP000195043"/>
    </source>
</evidence>
<dbReference type="STRING" id="1834191.A5886_001823"/>
<organism evidence="1 2">
    <name type="scientific">Candidatus Enterococcus testudinis</name>
    <dbReference type="NCBI Taxonomy" id="1834191"/>
    <lineage>
        <taxon>Bacteria</taxon>
        <taxon>Bacillati</taxon>
        <taxon>Bacillota</taxon>
        <taxon>Bacilli</taxon>
        <taxon>Lactobacillales</taxon>
        <taxon>Enterococcaceae</taxon>
        <taxon>Enterococcus</taxon>
    </lineage>
</organism>
<dbReference type="AlphaFoldDB" id="A0A242A6U4"/>
<comment type="caution">
    <text evidence="1">The sequence shown here is derived from an EMBL/GenBank/DDBJ whole genome shotgun (WGS) entry which is preliminary data.</text>
</comment>
<reference evidence="1 2" key="1">
    <citation type="submission" date="2017-05" db="EMBL/GenBank/DDBJ databases">
        <title>The Genome Sequence of Enterococcus sp. 8G7_MSG3316.</title>
        <authorList>
            <consortium name="The Broad Institute Genomics Platform"/>
            <consortium name="The Broad Institute Genomic Center for Infectious Diseases"/>
            <person name="Earl A."/>
            <person name="Manson A."/>
            <person name="Schwartman J."/>
            <person name="Gilmore M."/>
            <person name="Abouelleil A."/>
            <person name="Cao P."/>
            <person name="Chapman S."/>
            <person name="Cusick C."/>
            <person name="Shea T."/>
            <person name="Young S."/>
            <person name="Neafsey D."/>
            <person name="Nusbaum C."/>
            <person name="Birren B."/>
        </authorList>
    </citation>
    <scope>NUCLEOTIDE SEQUENCE [LARGE SCALE GENOMIC DNA]</scope>
    <source>
        <strain evidence="1 2">8G7_MSG3316</strain>
    </source>
</reference>
<dbReference type="RefSeq" id="WP_086274723.1">
    <property type="nucleotide sequence ID" value="NZ_NGKU01000001.1"/>
</dbReference>
<dbReference type="EMBL" id="NGKU01000001">
    <property type="protein sequence ID" value="OTN76744.1"/>
    <property type="molecule type" value="Genomic_DNA"/>
</dbReference>
<accession>A0A242A6U4</accession>
<gene>
    <name evidence="1" type="ORF">A5886_001823</name>
</gene>
<protein>
    <submittedName>
        <fullName evidence="1">Uncharacterized protein</fullName>
    </submittedName>
</protein>
<dbReference type="Proteomes" id="UP000195043">
    <property type="component" value="Unassembled WGS sequence"/>
</dbReference>
<proteinExistence type="predicted"/>
<sequence length="71" mass="8408">MKTFNISWERKQQVSIDIEAESIEEAYDKWSNSEYDSKADVDDEDILSNYVDIDGNSYYLDHFEKVRFGSQ</sequence>